<feature type="compositionally biased region" description="Polar residues" evidence="7">
    <location>
        <begin position="1"/>
        <end position="20"/>
    </location>
</feature>
<dbReference type="OrthoDB" id="3245100at2759"/>
<dbReference type="InterPro" id="IPR016024">
    <property type="entry name" value="ARM-type_fold"/>
</dbReference>
<dbReference type="Bgee" id="ENSPREG00000019858">
    <property type="expression patterns" value="Expressed in caudal fin and 1 other cell type or tissue"/>
</dbReference>
<protein>
    <submittedName>
        <fullName evidence="8">Plakophilin 1</fullName>
    </submittedName>
</protein>
<reference evidence="8" key="2">
    <citation type="submission" date="2025-08" db="UniProtKB">
        <authorList>
            <consortium name="Ensembl"/>
        </authorList>
    </citation>
    <scope>IDENTIFICATION</scope>
    <source>
        <strain evidence="8">Guanapo</strain>
    </source>
</reference>
<evidence type="ECO:0000256" key="3">
    <source>
        <dbReference type="ARBA" id="ARBA00022737"/>
    </source>
</evidence>
<dbReference type="CTD" id="100000637"/>
<dbReference type="InterPro" id="IPR000225">
    <property type="entry name" value="Armadillo"/>
</dbReference>
<dbReference type="InterPro" id="IPR011989">
    <property type="entry name" value="ARM-like"/>
</dbReference>
<evidence type="ECO:0000256" key="7">
    <source>
        <dbReference type="SAM" id="MobiDB-lite"/>
    </source>
</evidence>
<dbReference type="RefSeq" id="XP_008412004.1">
    <property type="nucleotide sequence ID" value="XM_008413782.2"/>
</dbReference>
<organism evidence="8 9">
    <name type="scientific">Poecilia reticulata</name>
    <name type="common">Guppy</name>
    <name type="synonym">Acanthophacelus reticulatus</name>
    <dbReference type="NCBI Taxonomy" id="8081"/>
    <lineage>
        <taxon>Eukaryota</taxon>
        <taxon>Metazoa</taxon>
        <taxon>Chordata</taxon>
        <taxon>Craniata</taxon>
        <taxon>Vertebrata</taxon>
        <taxon>Euteleostomi</taxon>
        <taxon>Actinopterygii</taxon>
        <taxon>Neopterygii</taxon>
        <taxon>Teleostei</taxon>
        <taxon>Neoteleostei</taxon>
        <taxon>Acanthomorphata</taxon>
        <taxon>Ovalentaria</taxon>
        <taxon>Atherinomorphae</taxon>
        <taxon>Cyprinodontiformes</taxon>
        <taxon>Poeciliidae</taxon>
        <taxon>Poeciliinae</taxon>
        <taxon>Poecilia</taxon>
    </lineage>
</organism>
<evidence type="ECO:0000256" key="5">
    <source>
        <dbReference type="ARBA" id="ARBA00022949"/>
    </source>
</evidence>
<dbReference type="Pfam" id="PF00514">
    <property type="entry name" value="Arm"/>
    <property type="match status" value="2"/>
</dbReference>
<dbReference type="PANTHER" id="PTHR10372">
    <property type="entry name" value="PLAKOPHILLIN-RELATED"/>
    <property type="match status" value="1"/>
</dbReference>
<dbReference type="Gene3D" id="1.25.10.10">
    <property type="entry name" value="Leucine-rich Repeat Variant"/>
    <property type="match status" value="1"/>
</dbReference>
<reference evidence="9" key="1">
    <citation type="submission" date="2013-11" db="EMBL/GenBank/DDBJ databases">
        <title>The genomic landscape of the Guanapo guppy.</title>
        <authorList>
            <person name="Kuenstner A."/>
            <person name="Dreyer C."/>
        </authorList>
    </citation>
    <scope>NUCLEOTIDE SEQUENCE</scope>
    <source>
        <strain evidence="9">Guanapo</strain>
    </source>
</reference>
<dbReference type="SMART" id="SM00185">
    <property type="entry name" value="ARM"/>
    <property type="match status" value="3"/>
</dbReference>
<dbReference type="GO" id="GO:0005886">
    <property type="term" value="C:plasma membrane"/>
    <property type="evidence" value="ECO:0007669"/>
    <property type="project" value="TreeGrafter"/>
</dbReference>
<evidence type="ECO:0000256" key="1">
    <source>
        <dbReference type="ARBA" id="ARBA00004282"/>
    </source>
</evidence>
<dbReference type="InterPro" id="IPR028435">
    <property type="entry name" value="Plakophilin/d_Catenin"/>
</dbReference>
<feature type="repeat" description="ARM" evidence="6">
    <location>
        <begin position="259"/>
        <end position="301"/>
    </location>
</feature>
<dbReference type="PANTHER" id="PTHR10372:SF3">
    <property type="entry name" value="PLAKOPHILIN-1"/>
    <property type="match status" value="1"/>
</dbReference>
<dbReference type="SUPFAM" id="SSF48371">
    <property type="entry name" value="ARM repeat"/>
    <property type="match status" value="1"/>
</dbReference>
<evidence type="ECO:0000256" key="4">
    <source>
        <dbReference type="ARBA" id="ARBA00022889"/>
    </source>
</evidence>
<evidence type="ECO:0000256" key="2">
    <source>
        <dbReference type="ARBA" id="ARBA00005462"/>
    </source>
</evidence>
<keyword evidence="4" id="KW-0130">Cell adhesion</keyword>
<dbReference type="Ensembl" id="ENSPRET00000029672.1">
    <property type="protein sequence ID" value="ENSPREP00000029339.1"/>
    <property type="gene ID" value="ENSPREG00000019858.1"/>
</dbReference>
<dbReference type="GeneTree" id="ENSGT00940000156735"/>
<dbReference type="GO" id="GO:0005912">
    <property type="term" value="C:adherens junction"/>
    <property type="evidence" value="ECO:0007669"/>
    <property type="project" value="TreeGrafter"/>
</dbReference>
<comment type="subcellular location">
    <subcellularLocation>
        <location evidence="1">Cell junction</location>
    </subcellularLocation>
</comment>
<feature type="compositionally biased region" description="Polar residues" evidence="7">
    <location>
        <begin position="151"/>
        <end position="192"/>
    </location>
</feature>
<feature type="compositionally biased region" description="Low complexity" evidence="7">
    <location>
        <begin position="51"/>
        <end position="65"/>
    </location>
</feature>
<dbReference type="STRING" id="8081.ENSPREP00000029339"/>
<proteinExistence type="inferred from homology"/>
<name>A0A3P9Q5P7_POERE</name>
<feature type="region of interest" description="Disordered" evidence="7">
    <location>
        <begin position="1"/>
        <end position="66"/>
    </location>
</feature>
<keyword evidence="5" id="KW-0965">Cell junction</keyword>
<evidence type="ECO:0000256" key="6">
    <source>
        <dbReference type="PROSITE-ProRule" id="PRU00259"/>
    </source>
</evidence>
<feature type="compositionally biased region" description="Polar residues" evidence="7">
    <location>
        <begin position="27"/>
        <end position="39"/>
    </location>
</feature>
<dbReference type="AlphaFoldDB" id="A0A3P9Q5P7"/>
<dbReference type="PROSITE" id="PS50176">
    <property type="entry name" value="ARM_REPEAT"/>
    <property type="match status" value="1"/>
</dbReference>
<sequence>MMGLRSTTDPGSAGDTSLMTPSDKDLSSGQQRVLNQVNTIKRGKSKYKNGTTSPTSPAPPTSKTSDFGLFKYRAASTYSRSNSSGSAGFHNKKTRSLTTKSTKGRLVSSNMEQVNSSSWTKSPNGLKPSQSDPSLISARLAPAPSMKPKGQINSSQIQVTKETRSTINGPSFTESQSRIFRPPSNQSQTNGKLGSIRVSQIEQSSMVNSTGNMQDNLTLYQALDYLVSSDESYQQCGANYIQHVCFSNESVKDEVYTYNGIPRLVNMLDSSNPNLLRAASSALRNLVFQHDENKKEVQNSGGVAKILNQMKNTKSTETQRQLAGLLWNLSSVDDLRTELTSTALIALTKNVVVPFSIPKDDAEHVDPEVFYFATGCLRNLSSGSSPHRQKMRECENLIEALVTYISSCEKEGRLDDKPLENCVCTLHNLTYQLWKECPEASYSAEVRSDNHEGRKSPTVGCFSPRSRKAKDAIFSNLPQDLGEGSDETTLGSEVKWLYNSKATDAYVALLKSSENDVIKEASCGAMQNLTASNHKGSVAVSEHLLNQLSDNCLVPSLLRSKVTQKTYASLLDNMSRKPSLLTQMAPKILPELGKALADTEWQKEADPDSVATVCKVLPRLLLIDRHLSKKTMTPNCIKALQDLSSRDSKNTGSLAASKLLYNLWTDKCLRTTIKHLKFDKFQFVSPTTIDAIKLSTP</sequence>
<keyword evidence="9" id="KW-1185">Reference proteome</keyword>
<dbReference type="GO" id="GO:0098609">
    <property type="term" value="P:cell-cell adhesion"/>
    <property type="evidence" value="ECO:0007669"/>
    <property type="project" value="InterPro"/>
</dbReference>
<dbReference type="KEGG" id="pret:103467414"/>
<dbReference type="GeneID" id="103467414"/>
<feature type="region of interest" description="Disordered" evidence="7">
    <location>
        <begin position="79"/>
        <end position="192"/>
    </location>
</feature>
<keyword evidence="3" id="KW-0677">Repeat</keyword>
<dbReference type="Proteomes" id="UP000242638">
    <property type="component" value="Unassembled WGS sequence"/>
</dbReference>
<reference evidence="8" key="3">
    <citation type="submission" date="2025-09" db="UniProtKB">
        <authorList>
            <consortium name="Ensembl"/>
        </authorList>
    </citation>
    <scope>IDENTIFICATION</scope>
    <source>
        <strain evidence="8">Guanapo</strain>
    </source>
</reference>
<accession>A0A3P9Q5P7</accession>
<dbReference type="OMA" id="EENYQQC"/>
<feature type="compositionally biased region" description="Polar residues" evidence="7">
    <location>
        <begin position="107"/>
        <end position="134"/>
    </location>
</feature>
<comment type="similarity">
    <text evidence="2">Belongs to the beta-catenin family.</text>
</comment>
<evidence type="ECO:0000313" key="8">
    <source>
        <dbReference type="Ensembl" id="ENSPREP00000029339.1"/>
    </source>
</evidence>
<dbReference type="GO" id="GO:0005634">
    <property type="term" value="C:nucleus"/>
    <property type="evidence" value="ECO:0007669"/>
    <property type="project" value="TreeGrafter"/>
</dbReference>
<dbReference type="GO" id="GO:0005737">
    <property type="term" value="C:cytoplasm"/>
    <property type="evidence" value="ECO:0007669"/>
    <property type="project" value="TreeGrafter"/>
</dbReference>
<evidence type="ECO:0000313" key="9">
    <source>
        <dbReference type="Proteomes" id="UP000242638"/>
    </source>
</evidence>